<evidence type="ECO:0000313" key="1">
    <source>
        <dbReference type="EMBL" id="KAK0430331.1"/>
    </source>
</evidence>
<reference evidence="1" key="1">
    <citation type="submission" date="2023-06" db="EMBL/GenBank/DDBJ databases">
        <authorList>
            <consortium name="Lawrence Berkeley National Laboratory"/>
            <person name="Ahrendt S."/>
            <person name="Sahu N."/>
            <person name="Indic B."/>
            <person name="Wong-Bajracharya J."/>
            <person name="Merenyi Z."/>
            <person name="Ke H.-M."/>
            <person name="Monk M."/>
            <person name="Kocsube S."/>
            <person name="Drula E."/>
            <person name="Lipzen A."/>
            <person name="Balint B."/>
            <person name="Henrissat B."/>
            <person name="Andreopoulos B."/>
            <person name="Martin F.M."/>
            <person name="Harder C.B."/>
            <person name="Rigling D."/>
            <person name="Ford K.L."/>
            <person name="Foster G.D."/>
            <person name="Pangilinan J."/>
            <person name="Papanicolaou A."/>
            <person name="Barry K."/>
            <person name="LaButti K."/>
            <person name="Viragh M."/>
            <person name="Koriabine M."/>
            <person name="Yan M."/>
            <person name="Riley R."/>
            <person name="Champramary S."/>
            <person name="Plett K.L."/>
            <person name="Tsai I.J."/>
            <person name="Slot J."/>
            <person name="Sipos G."/>
            <person name="Plett J."/>
            <person name="Nagy L.G."/>
            <person name="Grigoriev I.V."/>
        </authorList>
    </citation>
    <scope>NUCLEOTIDE SEQUENCE</scope>
    <source>
        <strain evidence="1">FPL87.14</strain>
    </source>
</reference>
<gene>
    <name evidence="1" type="ORF">EV421DRAFT_1744192</name>
</gene>
<dbReference type="AlphaFoldDB" id="A0AA39IV55"/>
<protein>
    <submittedName>
        <fullName evidence="1">Uncharacterized protein</fullName>
    </submittedName>
</protein>
<dbReference type="Proteomes" id="UP001175226">
    <property type="component" value="Unassembled WGS sequence"/>
</dbReference>
<proteinExistence type="predicted"/>
<name>A0AA39IV55_9AGAR</name>
<comment type="caution">
    <text evidence="1">The sequence shown here is derived from an EMBL/GenBank/DDBJ whole genome shotgun (WGS) entry which is preliminary data.</text>
</comment>
<organism evidence="1 2">
    <name type="scientific">Armillaria borealis</name>
    <dbReference type="NCBI Taxonomy" id="47425"/>
    <lineage>
        <taxon>Eukaryota</taxon>
        <taxon>Fungi</taxon>
        <taxon>Dikarya</taxon>
        <taxon>Basidiomycota</taxon>
        <taxon>Agaricomycotina</taxon>
        <taxon>Agaricomycetes</taxon>
        <taxon>Agaricomycetidae</taxon>
        <taxon>Agaricales</taxon>
        <taxon>Marasmiineae</taxon>
        <taxon>Physalacriaceae</taxon>
        <taxon>Armillaria</taxon>
    </lineage>
</organism>
<sequence length="293" mass="32218">MTRRSGGKWLHPDNRESSRQADEMHLLVSLPYAADCSSIDALQKWTTFIGKQTDLMYMRRTSWRARDFSYEIKMRLSESTFAGNAAGLGNCKRACLRLAIPRYFAKNPAHALLSLYMGTPDDDANFVETVVVWGNQKFVVTYGGGFVGSSDRGDDVLVDFGCCGSSAPTPTFLPSSGAASPFRRPTLVVRPISVFKPFFPQRQLVISLSSFRDRVIFGTLLDELREQFAGYRFASQGGGRVSLPGSVTGREGQAEARHRCSSDGHASSASSDVLTLPPFASTTISIRNHTDKH</sequence>
<evidence type="ECO:0000313" key="2">
    <source>
        <dbReference type="Proteomes" id="UP001175226"/>
    </source>
</evidence>
<keyword evidence="2" id="KW-1185">Reference proteome</keyword>
<accession>A0AA39IV55</accession>
<dbReference type="EMBL" id="JAUEPT010000155">
    <property type="protein sequence ID" value="KAK0430331.1"/>
    <property type="molecule type" value="Genomic_DNA"/>
</dbReference>